<evidence type="ECO:0000256" key="3">
    <source>
        <dbReference type="ARBA" id="ARBA00022801"/>
    </source>
</evidence>
<evidence type="ECO:0000256" key="4">
    <source>
        <dbReference type="ARBA" id="ARBA00023295"/>
    </source>
</evidence>
<dbReference type="SUPFAM" id="SSF51445">
    <property type="entry name" value="(Trans)glycosidases"/>
    <property type="match status" value="1"/>
</dbReference>
<comment type="caution">
    <text evidence="6">The sequence shown here is derived from an EMBL/GenBank/DDBJ whole genome shotgun (WGS) entry which is preliminary data.</text>
</comment>
<protein>
    <submittedName>
        <fullName evidence="6">Beta-xylosidase/alpha-L-arabinofuranosidase 2</fullName>
    </submittedName>
</protein>
<dbReference type="GO" id="GO:0045493">
    <property type="term" value="P:xylan catabolic process"/>
    <property type="evidence" value="ECO:0007669"/>
    <property type="project" value="InterPro"/>
</dbReference>
<evidence type="ECO:0000256" key="2">
    <source>
        <dbReference type="ARBA" id="ARBA00022729"/>
    </source>
</evidence>
<dbReference type="InterPro" id="IPR017853">
    <property type="entry name" value="GH"/>
</dbReference>
<dbReference type="InterPro" id="IPR044993">
    <property type="entry name" value="BXL"/>
</dbReference>
<dbReference type="OMA" id="GCHIYKW"/>
<keyword evidence="2" id="KW-0732">Signal</keyword>
<dbReference type="PANTHER" id="PTHR42721">
    <property type="entry name" value="SUGAR HYDROLASE-RELATED"/>
    <property type="match status" value="1"/>
</dbReference>
<dbReference type="InterPro" id="IPR013783">
    <property type="entry name" value="Ig-like_fold"/>
</dbReference>
<dbReference type="Pfam" id="PF01915">
    <property type="entry name" value="Glyco_hydro_3_C"/>
    <property type="match status" value="1"/>
</dbReference>
<comment type="similarity">
    <text evidence="1">Belongs to the glycosyl hydrolase 3 family.</text>
</comment>
<evidence type="ECO:0000313" key="7">
    <source>
        <dbReference type="Proteomes" id="UP000198287"/>
    </source>
</evidence>
<dbReference type="Pfam" id="PF00933">
    <property type="entry name" value="Glyco_hydro_3"/>
    <property type="match status" value="1"/>
</dbReference>
<proteinExistence type="inferred from homology"/>
<reference evidence="6 7" key="1">
    <citation type="submission" date="2015-12" db="EMBL/GenBank/DDBJ databases">
        <title>The genome of Folsomia candida.</title>
        <authorList>
            <person name="Faddeeva A."/>
            <person name="Derks M.F."/>
            <person name="Anvar Y."/>
            <person name="Smit S."/>
            <person name="Van Straalen N."/>
            <person name="Roelofs D."/>
        </authorList>
    </citation>
    <scope>NUCLEOTIDE SEQUENCE [LARGE SCALE GENOMIC DNA]</scope>
    <source>
        <strain evidence="6 7">VU population</strain>
        <tissue evidence="6">Whole body</tissue>
    </source>
</reference>
<keyword evidence="3" id="KW-0378">Hydrolase</keyword>
<dbReference type="InterPro" id="IPR036881">
    <property type="entry name" value="Glyco_hydro_3_C_sf"/>
</dbReference>
<name>A0A226DMI8_FOLCA</name>
<dbReference type="Gene3D" id="2.60.40.10">
    <property type="entry name" value="Immunoglobulins"/>
    <property type="match status" value="1"/>
</dbReference>
<dbReference type="EMBL" id="LNIX01000015">
    <property type="protein sequence ID" value="OXA46399.1"/>
    <property type="molecule type" value="Genomic_DNA"/>
</dbReference>
<dbReference type="Gene3D" id="3.20.20.300">
    <property type="entry name" value="Glycoside hydrolase, family 3, N-terminal domain"/>
    <property type="match status" value="1"/>
</dbReference>
<dbReference type="PANTHER" id="PTHR42721:SF3">
    <property type="entry name" value="BETA-D-XYLOSIDASE 5-RELATED"/>
    <property type="match status" value="1"/>
</dbReference>
<dbReference type="InterPro" id="IPR002772">
    <property type="entry name" value="Glyco_hydro_3_C"/>
</dbReference>
<evidence type="ECO:0000313" key="6">
    <source>
        <dbReference type="EMBL" id="OXA46399.1"/>
    </source>
</evidence>
<feature type="domain" description="Fibronectin type III-like" evidence="5">
    <location>
        <begin position="702"/>
        <end position="773"/>
    </location>
</feature>
<dbReference type="GO" id="GO:0031222">
    <property type="term" value="P:arabinan catabolic process"/>
    <property type="evidence" value="ECO:0007669"/>
    <property type="project" value="TreeGrafter"/>
</dbReference>
<dbReference type="Proteomes" id="UP000198287">
    <property type="component" value="Unassembled WGS sequence"/>
</dbReference>
<dbReference type="AlphaFoldDB" id="A0A226DMI8"/>
<dbReference type="GO" id="GO:0046556">
    <property type="term" value="F:alpha-L-arabinofuranosidase activity"/>
    <property type="evidence" value="ECO:0007669"/>
    <property type="project" value="TreeGrafter"/>
</dbReference>
<keyword evidence="7" id="KW-1185">Reference proteome</keyword>
<dbReference type="InterPro" id="IPR026891">
    <property type="entry name" value="Fn3-like"/>
</dbReference>
<dbReference type="GO" id="GO:0009044">
    <property type="term" value="F:xylan 1,4-beta-xylosidase activity"/>
    <property type="evidence" value="ECO:0007669"/>
    <property type="project" value="InterPro"/>
</dbReference>
<dbReference type="InterPro" id="IPR001764">
    <property type="entry name" value="Glyco_hydro_3_N"/>
</dbReference>
<dbReference type="SUPFAM" id="SSF52279">
    <property type="entry name" value="Beta-D-glucan exohydrolase, C-terminal domain"/>
    <property type="match status" value="1"/>
</dbReference>
<dbReference type="STRING" id="158441.A0A226DMI8"/>
<dbReference type="PRINTS" id="PR00133">
    <property type="entry name" value="GLHYDRLASE3"/>
</dbReference>
<sequence>MALVSSRSRLVPKSFETKKLVSSRLVSRLVSKFSRWSRLAPSTRGTFTSQCDKPRNANLPFCDSSLPTEARVSDLIFRLTLAEKIGLLVHETEGATQNVDLDSYNWWNEGLKGVADAPGAHFRPPTEYSTVFPQPINLASSFSKELFFQVGNITGNEARAFFNVGNGGLTYWSPNINIYRDPRWGRGHETPGEDPRLSTEFARYFIRGLQGDESANGFLKTSACCKHFAAHSLENDRFTFDAVVNEQDMADTYLPVFKSCVQESDVSCIMCAYSAINGIPACADKGLLTDKIRGEWGFEGYIVSDCGAVDFVQRTHNYTQFPNETCHAVLDAGVDIECYAYNGPFFTRYLGDAVAEGAVTPAVLDTALANGFRVLMRLGYFEKNATRPFTDLLPPIVDSQPHRDAALAAARQSIVLLKNSPVLGKAGKAPLPVTLGAQKQGTMALIGPHLNASRAFLANYHGIPSSISTPLSAIRASFPNAQYEFGCDLISTTNPHLDEAAALAAISSPVVLFVGINAAQFEEEGVEYEEHDRLNLTLTGLQPELIRTVLAAAREPVILFVVSGGVVDLSEWKDDPRVGAIIWAGYLGQAGGEAIADVLFGRYNPSGRLAQTFYSNEVITQFEKYDMNMRPTEGTSTGRTYRFYEGTPVYPFGFGLSYTTFEYSILNLPPILEIPTIGGVDQDCAVMVTLAVRNVGVTAGDHSVLWFLAPPNAGQGGRPIRDLLDFEKLENISANEVREANLCLNRDHFVLANEAGEWEVVPGDWTLQVGQLERVIRVAV</sequence>
<dbReference type="OrthoDB" id="47059at2759"/>
<dbReference type="InterPro" id="IPR036962">
    <property type="entry name" value="Glyco_hydro_3_N_sf"/>
</dbReference>
<keyword evidence="4" id="KW-0326">Glycosidase</keyword>
<evidence type="ECO:0000256" key="1">
    <source>
        <dbReference type="ARBA" id="ARBA00005336"/>
    </source>
</evidence>
<organism evidence="6 7">
    <name type="scientific">Folsomia candida</name>
    <name type="common">Springtail</name>
    <dbReference type="NCBI Taxonomy" id="158441"/>
    <lineage>
        <taxon>Eukaryota</taxon>
        <taxon>Metazoa</taxon>
        <taxon>Ecdysozoa</taxon>
        <taxon>Arthropoda</taxon>
        <taxon>Hexapoda</taxon>
        <taxon>Collembola</taxon>
        <taxon>Entomobryomorpha</taxon>
        <taxon>Isotomoidea</taxon>
        <taxon>Isotomidae</taxon>
        <taxon>Proisotominae</taxon>
        <taxon>Folsomia</taxon>
    </lineage>
</organism>
<dbReference type="Pfam" id="PF14310">
    <property type="entry name" value="Fn3-like"/>
    <property type="match status" value="1"/>
</dbReference>
<accession>A0A226DMI8</accession>
<evidence type="ECO:0000259" key="5">
    <source>
        <dbReference type="SMART" id="SM01217"/>
    </source>
</evidence>
<dbReference type="Gene3D" id="3.40.50.1700">
    <property type="entry name" value="Glycoside hydrolase family 3 C-terminal domain"/>
    <property type="match status" value="1"/>
</dbReference>
<gene>
    <name evidence="6" type="ORF">Fcan01_18781</name>
</gene>
<dbReference type="SMART" id="SM01217">
    <property type="entry name" value="Fn3_like"/>
    <property type="match status" value="1"/>
</dbReference>